<feature type="domain" description="Fe/B12 periplasmic-binding" evidence="4">
    <location>
        <begin position="55"/>
        <end position="324"/>
    </location>
</feature>
<dbReference type="RefSeq" id="WP_310918209.1">
    <property type="nucleotide sequence ID" value="NZ_JAMQON010000001.1"/>
</dbReference>
<dbReference type="InterPro" id="IPR002491">
    <property type="entry name" value="ABC_transptr_periplasmic_BD"/>
</dbReference>
<dbReference type="PANTHER" id="PTHR30532">
    <property type="entry name" value="IRON III DICITRATE-BINDING PERIPLASMIC PROTEIN"/>
    <property type="match status" value="1"/>
</dbReference>
<comment type="subcellular location">
    <subcellularLocation>
        <location evidence="1">Cell envelope</location>
    </subcellularLocation>
</comment>
<name>A0ABU2F8P0_9EURY</name>
<organism evidence="5 6">
    <name type="scientific">Haloarcula saliterrae</name>
    <dbReference type="NCBI Taxonomy" id="2950534"/>
    <lineage>
        <taxon>Archaea</taxon>
        <taxon>Methanobacteriati</taxon>
        <taxon>Methanobacteriota</taxon>
        <taxon>Stenosarchaea group</taxon>
        <taxon>Halobacteria</taxon>
        <taxon>Halobacteriales</taxon>
        <taxon>Haloarculaceae</taxon>
        <taxon>Haloarcula</taxon>
    </lineage>
</organism>
<reference evidence="5 6" key="1">
    <citation type="submission" date="2022-06" db="EMBL/GenBank/DDBJ databases">
        <title>Haloarcula sp. a new haloarchaeum isolate from saline soil.</title>
        <authorList>
            <person name="Strakova D."/>
            <person name="Galisteo C."/>
            <person name="Sanchez-Porro C."/>
            <person name="Ventosa A."/>
        </authorList>
    </citation>
    <scope>NUCLEOTIDE SEQUENCE [LARGE SCALE GENOMIC DNA]</scope>
    <source>
        <strain evidence="5 6">S1CR25-12</strain>
    </source>
</reference>
<dbReference type="Proteomes" id="UP001259659">
    <property type="component" value="Unassembled WGS sequence"/>
</dbReference>
<protein>
    <submittedName>
        <fullName evidence="5">ABC transporter substrate-binding protein</fullName>
    </submittedName>
</protein>
<evidence type="ECO:0000259" key="4">
    <source>
        <dbReference type="Pfam" id="PF01497"/>
    </source>
</evidence>
<sequence length="366" mass="40413">MQRRDFVAASGVAAVSALAGCDEMDSGSAPTGDQYSVTMEPVGEVTFDSVPETWATYTPGYAEMGLALGQADGLQSIGNKPRFHTDWYTQFGVDIDKSSLQQLYDGGVGKEQFINMGSDVHLIDPNWLINNFKGWEQSDIDNIVQTSGPFVGNVIFRQTDGWHDYPYYSLYEAFEKVAAVFQQQERYEAFASLHEEYVEGRVGDNLPPQSERPEVMLVFGAGNEPAEFSPYRLNEGGTGTKHLDDLGVQDALEGSDVEGLSSSNREKIDFETMLDVDPDVVLMKGHESQSAAEFRDTVVSYMESDDVASELTAVQNGRVYRGGPVYQGPLSNFLLVERTAKDLYPETFSGELFDRDRVTDIIAGNN</sequence>
<comment type="caution">
    <text evidence="5">The sequence shown here is derived from an EMBL/GenBank/DDBJ whole genome shotgun (WGS) entry which is preliminary data.</text>
</comment>
<gene>
    <name evidence="5" type="ORF">NDI56_04365</name>
</gene>
<evidence type="ECO:0000313" key="5">
    <source>
        <dbReference type="EMBL" id="MDS0258645.1"/>
    </source>
</evidence>
<keyword evidence="2" id="KW-0813">Transport</keyword>
<evidence type="ECO:0000256" key="2">
    <source>
        <dbReference type="ARBA" id="ARBA00022448"/>
    </source>
</evidence>
<dbReference type="Gene3D" id="3.40.50.1980">
    <property type="entry name" value="Nitrogenase molybdenum iron protein domain"/>
    <property type="match status" value="2"/>
</dbReference>
<evidence type="ECO:0000313" key="6">
    <source>
        <dbReference type="Proteomes" id="UP001259659"/>
    </source>
</evidence>
<evidence type="ECO:0000256" key="1">
    <source>
        <dbReference type="ARBA" id="ARBA00004196"/>
    </source>
</evidence>
<accession>A0ABU2F8P0</accession>
<dbReference type="SUPFAM" id="SSF53807">
    <property type="entry name" value="Helical backbone' metal receptor"/>
    <property type="match status" value="1"/>
</dbReference>
<keyword evidence="3" id="KW-0732">Signal</keyword>
<dbReference type="PANTHER" id="PTHR30532:SF1">
    <property type="entry name" value="IRON(3+)-HYDROXAMATE-BINDING PROTEIN FHUD"/>
    <property type="match status" value="1"/>
</dbReference>
<keyword evidence="6" id="KW-1185">Reference proteome</keyword>
<dbReference type="EMBL" id="JAMQON010000001">
    <property type="protein sequence ID" value="MDS0258645.1"/>
    <property type="molecule type" value="Genomic_DNA"/>
</dbReference>
<proteinExistence type="predicted"/>
<dbReference type="PROSITE" id="PS51257">
    <property type="entry name" value="PROKAR_LIPOPROTEIN"/>
    <property type="match status" value="1"/>
</dbReference>
<dbReference type="Pfam" id="PF01497">
    <property type="entry name" value="Peripla_BP_2"/>
    <property type="match status" value="1"/>
</dbReference>
<evidence type="ECO:0000256" key="3">
    <source>
        <dbReference type="ARBA" id="ARBA00022729"/>
    </source>
</evidence>
<dbReference type="InterPro" id="IPR051313">
    <property type="entry name" value="Bact_iron-sidero_bind"/>
</dbReference>